<dbReference type="GeneTree" id="ENSGT00940000160560"/>
<dbReference type="STRING" id="56723.ENSLBEP00000001580"/>
<evidence type="ECO:0000313" key="1">
    <source>
        <dbReference type="Ensembl" id="ENSLBEP00000001580.1"/>
    </source>
</evidence>
<dbReference type="InParanoid" id="A0A3Q3E2M2"/>
<name>A0A3Q3E2M2_9LABR</name>
<accession>A0A3Q3E2M2</accession>
<reference evidence="1" key="2">
    <citation type="submission" date="2025-09" db="UniProtKB">
        <authorList>
            <consortium name="Ensembl"/>
        </authorList>
    </citation>
    <scope>IDENTIFICATION</scope>
</reference>
<reference evidence="1" key="1">
    <citation type="submission" date="2025-08" db="UniProtKB">
        <authorList>
            <consortium name="Ensembl"/>
        </authorList>
    </citation>
    <scope>IDENTIFICATION</scope>
</reference>
<dbReference type="SUPFAM" id="SSF52540">
    <property type="entry name" value="P-loop containing nucleoside triphosphate hydrolases"/>
    <property type="match status" value="1"/>
</dbReference>
<dbReference type="Ensembl" id="ENSLBET00000001690.1">
    <property type="protein sequence ID" value="ENSLBEP00000001580.1"/>
    <property type="gene ID" value="ENSLBEG00000001241.1"/>
</dbReference>
<organism evidence="1 2">
    <name type="scientific">Labrus bergylta</name>
    <name type="common">ballan wrasse</name>
    <dbReference type="NCBI Taxonomy" id="56723"/>
    <lineage>
        <taxon>Eukaryota</taxon>
        <taxon>Metazoa</taxon>
        <taxon>Chordata</taxon>
        <taxon>Craniata</taxon>
        <taxon>Vertebrata</taxon>
        <taxon>Euteleostomi</taxon>
        <taxon>Actinopterygii</taxon>
        <taxon>Neopterygii</taxon>
        <taxon>Teleostei</taxon>
        <taxon>Neoteleostei</taxon>
        <taxon>Acanthomorphata</taxon>
        <taxon>Eupercaria</taxon>
        <taxon>Labriformes</taxon>
        <taxon>Labridae</taxon>
        <taxon>Labrus</taxon>
    </lineage>
</organism>
<protein>
    <submittedName>
        <fullName evidence="1">Interferon-induced protein 44-like</fullName>
    </submittedName>
</protein>
<dbReference type="Gene3D" id="3.40.50.300">
    <property type="entry name" value="P-loop containing nucleotide triphosphate hydrolases"/>
    <property type="match status" value="1"/>
</dbReference>
<dbReference type="GO" id="GO:0006955">
    <property type="term" value="P:immune response"/>
    <property type="evidence" value="ECO:0007669"/>
    <property type="project" value="TreeGrafter"/>
</dbReference>
<dbReference type="PANTHER" id="PTHR14241">
    <property type="entry name" value="INTERFERON-INDUCED PROTEIN 44"/>
    <property type="match status" value="1"/>
</dbReference>
<proteinExistence type="predicted"/>
<keyword evidence="2" id="KW-1185">Reference proteome</keyword>
<dbReference type="Proteomes" id="UP000261660">
    <property type="component" value="Unplaced"/>
</dbReference>
<evidence type="ECO:0000313" key="2">
    <source>
        <dbReference type="Proteomes" id="UP000261660"/>
    </source>
</evidence>
<dbReference type="PANTHER" id="PTHR14241:SF1">
    <property type="entry name" value="INTERFERON-INDUCED PROTEIN 44-RELATED"/>
    <property type="match status" value="1"/>
</dbReference>
<dbReference type="FunCoup" id="A0A3Q3E2M2">
    <property type="interactions" value="1"/>
</dbReference>
<dbReference type="InterPro" id="IPR027417">
    <property type="entry name" value="P-loop_NTPase"/>
</dbReference>
<sequence length="306" mass="34424">MTTPPYRGSLLRWLFPHRHIEPEDSPKTSPIFDEPWRNISWGDTASSLQYVQNFQPENKDISHLRILLYGPIGAGKSSFINSVSNVMRRRMTCPALASSSVQSGHSFTKQFQTHKIRRGQGNPRTFCPFVFNDIMGLEEGEGEGVRAEDLNLALKGHVKEGYKFNPVSSLSNDDPYYNSAPSLDDRVHVLVCVLSAAYAEVKESILQKMANTREAASNLGIPQIGIITNIDQACEETEKDLKNVYKSKHLKMKMKDFSTAVGLPLNCIFPVKNYSEEIELNDNVDALILSTLRQMIDFGDDFTDMN</sequence>
<dbReference type="AlphaFoldDB" id="A0A3Q3E2M2"/>